<evidence type="ECO:0000313" key="15">
    <source>
        <dbReference type="EMBL" id="VDM38489.1"/>
    </source>
</evidence>
<dbReference type="PANTHER" id="PTHR11003:SF98">
    <property type="entry name" value="POTASSIUM CHANNEL DOMAIN-CONTAINING PROTEIN"/>
    <property type="match status" value="1"/>
</dbReference>
<dbReference type="InterPro" id="IPR003280">
    <property type="entry name" value="2pore_dom_K_chnl"/>
</dbReference>
<dbReference type="SUPFAM" id="SSF81324">
    <property type="entry name" value="Voltage-gated potassium channels"/>
    <property type="match status" value="1"/>
</dbReference>
<comment type="subcellular location">
    <subcellularLocation>
        <location evidence="1">Membrane</location>
        <topology evidence="1">Multi-pass membrane protein</topology>
    </subcellularLocation>
</comment>
<dbReference type="InterPro" id="IPR003092">
    <property type="entry name" value="2pore_dom_K_chnl_TASK"/>
</dbReference>
<evidence type="ECO:0000256" key="12">
    <source>
        <dbReference type="RuleBase" id="RU003857"/>
    </source>
</evidence>
<keyword evidence="6" id="KW-0631">Potassium channel</keyword>
<evidence type="ECO:0000256" key="11">
    <source>
        <dbReference type="ARBA" id="ARBA00023303"/>
    </source>
</evidence>
<dbReference type="GO" id="GO:0030322">
    <property type="term" value="P:stabilization of membrane potential"/>
    <property type="evidence" value="ECO:0007669"/>
    <property type="project" value="TreeGrafter"/>
</dbReference>
<proteinExistence type="inferred from homology"/>
<evidence type="ECO:0000256" key="2">
    <source>
        <dbReference type="ARBA" id="ARBA00006666"/>
    </source>
</evidence>
<dbReference type="InterPro" id="IPR013099">
    <property type="entry name" value="K_chnl_dom"/>
</dbReference>
<keyword evidence="11 12" id="KW-0407">Ion channel</keyword>
<dbReference type="PANTHER" id="PTHR11003">
    <property type="entry name" value="POTASSIUM CHANNEL, SUBFAMILY K"/>
    <property type="match status" value="1"/>
</dbReference>
<keyword evidence="8 13" id="KW-1133">Transmembrane helix</keyword>
<evidence type="ECO:0000256" key="5">
    <source>
        <dbReference type="ARBA" id="ARBA00022692"/>
    </source>
</evidence>
<keyword evidence="16" id="KW-1185">Reference proteome</keyword>
<dbReference type="WBParaSite" id="TCNE_0000716801-mRNA-1">
    <property type="protein sequence ID" value="TCNE_0000716801-mRNA-1"/>
    <property type="gene ID" value="TCNE_0000716801"/>
</dbReference>
<feature type="transmembrane region" description="Helical" evidence="13">
    <location>
        <begin position="47"/>
        <end position="67"/>
    </location>
</feature>
<reference evidence="17" key="1">
    <citation type="submission" date="2016-06" db="UniProtKB">
        <authorList>
            <consortium name="WormBaseParasite"/>
        </authorList>
    </citation>
    <scope>IDENTIFICATION</scope>
</reference>
<gene>
    <name evidence="15" type="ORF">TCNE_LOCUS7168</name>
</gene>
<feature type="transmembrane region" description="Helical" evidence="13">
    <location>
        <begin position="253"/>
        <end position="270"/>
    </location>
</feature>
<dbReference type="GO" id="GO:0005886">
    <property type="term" value="C:plasma membrane"/>
    <property type="evidence" value="ECO:0007669"/>
    <property type="project" value="TreeGrafter"/>
</dbReference>
<keyword evidence="9 12" id="KW-0406">Ion transport</keyword>
<feature type="transmembrane region" description="Helical" evidence="13">
    <location>
        <begin position="222"/>
        <end position="241"/>
    </location>
</feature>
<keyword evidence="5 12" id="KW-0812">Transmembrane</keyword>
<evidence type="ECO:0000256" key="10">
    <source>
        <dbReference type="ARBA" id="ARBA00023136"/>
    </source>
</evidence>
<dbReference type="PRINTS" id="PR01333">
    <property type="entry name" value="2POREKCHANEL"/>
</dbReference>
<evidence type="ECO:0000313" key="17">
    <source>
        <dbReference type="WBParaSite" id="TCNE_0000716801-mRNA-1"/>
    </source>
</evidence>
<dbReference type="Pfam" id="PF07885">
    <property type="entry name" value="Ion_trans_2"/>
    <property type="match status" value="2"/>
</dbReference>
<evidence type="ECO:0000256" key="7">
    <source>
        <dbReference type="ARBA" id="ARBA00022958"/>
    </source>
</evidence>
<evidence type="ECO:0000256" key="6">
    <source>
        <dbReference type="ARBA" id="ARBA00022826"/>
    </source>
</evidence>
<organism evidence="16 17">
    <name type="scientific">Toxocara canis</name>
    <name type="common">Canine roundworm</name>
    <dbReference type="NCBI Taxonomy" id="6265"/>
    <lineage>
        <taxon>Eukaryota</taxon>
        <taxon>Metazoa</taxon>
        <taxon>Ecdysozoa</taxon>
        <taxon>Nematoda</taxon>
        <taxon>Chromadorea</taxon>
        <taxon>Rhabditida</taxon>
        <taxon>Spirurina</taxon>
        <taxon>Ascaridomorpha</taxon>
        <taxon>Ascaridoidea</taxon>
        <taxon>Toxocaridae</taxon>
        <taxon>Toxocara</taxon>
    </lineage>
</organism>
<keyword evidence="4" id="KW-0633">Potassium transport</keyword>
<sequence>MPRLGPNRKVASTHCPQHVDLHPSYPFFIQHEENSWKKTFRIVLPHVGLVTFCVIYVLAGAWIFFLIESSEEQLMRKKAENEIRSERHRLMVALWEEQRENRSAWEASALRHIDNTTRILISWFQRHYTADQQLTWSYPTAIFFCISMITTIVVAMILFALCFAGYGNLVPSTTEGQVICIIYGIFGIPLMLITVADAGKFIGDALRCLRRRGKVAGADGPLPVSALLFLMIAYMMIGAVLLHSYEKWTFGQAFYWAFISMSSIGFGDIVPERCEMFPVTIAYILVGLALASMCIDTSAAYYIRKIHFFGRKMKSAQATVSDLIRLSRRYRLSEKEMNEMSLQSALKHMLAACNAYVPDDINLIYYIDHPSSAYPPSDDIEEMHSIDE</sequence>
<evidence type="ECO:0000256" key="13">
    <source>
        <dbReference type="SAM" id="Phobius"/>
    </source>
</evidence>
<evidence type="ECO:0000256" key="9">
    <source>
        <dbReference type="ARBA" id="ARBA00023065"/>
    </source>
</evidence>
<evidence type="ECO:0000256" key="4">
    <source>
        <dbReference type="ARBA" id="ARBA00022538"/>
    </source>
</evidence>
<feature type="domain" description="Potassium channel" evidence="14">
    <location>
        <begin position="230"/>
        <end position="301"/>
    </location>
</feature>
<name>A0A183UF98_TOXCA</name>
<reference evidence="15 16" key="2">
    <citation type="submission" date="2018-11" db="EMBL/GenBank/DDBJ databases">
        <authorList>
            <consortium name="Pathogen Informatics"/>
        </authorList>
    </citation>
    <scope>NUCLEOTIDE SEQUENCE [LARGE SCALE GENOMIC DNA]</scope>
</reference>
<evidence type="ECO:0000256" key="3">
    <source>
        <dbReference type="ARBA" id="ARBA00022448"/>
    </source>
</evidence>
<evidence type="ECO:0000256" key="1">
    <source>
        <dbReference type="ARBA" id="ARBA00004141"/>
    </source>
</evidence>
<dbReference type="Proteomes" id="UP000050794">
    <property type="component" value="Unassembled WGS sequence"/>
</dbReference>
<keyword evidence="3 12" id="KW-0813">Transport</keyword>
<feature type="transmembrane region" description="Helical" evidence="13">
    <location>
        <begin position="178"/>
        <end position="202"/>
    </location>
</feature>
<dbReference type="Gene3D" id="1.10.287.70">
    <property type="match status" value="1"/>
</dbReference>
<feature type="transmembrane region" description="Helical" evidence="13">
    <location>
        <begin position="282"/>
        <end position="303"/>
    </location>
</feature>
<comment type="similarity">
    <text evidence="2 12">Belongs to the two pore domain potassium channel (TC 1.A.1.8) family.</text>
</comment>
<protein>
    <submittedName>
        <fullName evidence="17">TWiK family of potassium channels protein 7</fullName>
    </submittedName>
</protein>
<evidence type="ECO:0000256" key="8">
    <source>
        <dbReference type="ARBA" id="ARBA00022989"/>
    </source>
</evidence>
<dbReference type="EMBL" id="UYWY01019628">
    <property type="protein sequence ID" value="VDM38489.1"/>
    <property type="molecule type" value="Genomic_DNA"/>
</dbReference>
<accession>A0A183UF98</accession>
<keyword evidence="7" id="KW-0630">Potassium</keyword>
<evidence type="ECO:0000259" key="14">
    <source>
        <dbReference type="Pfam" id="PF07885"/>
    </source>
</evidence>
<feature type="transmembrane region" description="Helical" evidence="13">
    <location>
        <begin position="141"/>
        <end position="166"/>
    </location>
</feature>
<dbReference type="PRINTS" id="PR01095">
    <property type="entry name" value="TASKCHANNEL"/>
</dbReference>
<dbReference type="GO" id="GO:0022841">
    <property type="term" value="F:potassium ion leak channel activity"/>
    <property type="evidence" value="ECO:0007669"/>
    <property type="project" value="TreeGrafter"/>
</dbReference>
<keyword evidence="10 13" id="KW-0472">Membrane</keyword>
<dbReference type="GO" id="GO:0015271">
    <property type="term" value="F:outward rectifier potassium channel activity"/>
    <property type="evidence" value="ECO:0007669"/>
    <property type="project" value="TreeGrafter"/>
</dbReference>
<feature type="domain" description="Potassium channel" evidence="14">
    <location>
        <begin position="133"/>
        <end position="202"/>
    </location>
</feature>
<dbReference type="AlphaFoldDB" id="A0A183UF98"/>
<evidence type="ECO:0000313" key="16">
    <source>
        <dbReference type="Proteomes" id="UP000050794"/>
    </source>
</evidence>